<comment type="caution">
    <text evidence="16">Lacks conserved residue(s) required for the propagation of feature annotation.</text>
</comment>
<evidence type="ECO:0000256" key="13">
    <source>
        <dbReference type="ARBA" id="ARBA00023075"/>
    </source>
</evidence>
<comment type="cofactor">
    <cofactor evidence="16">
        <name>FMN</name>
        <dbReference type="ChEBI" id="CHEBI:58210"/>
    </cofactor>
</comment>
<gene>
    <name evidence="16 17" type="primary">nqrB</name>
    <name evidence="17" type="ORF">COB11_01885</name>
</gene>
<dbReference type="GO" id="GO:0022904">
    <property type="term" value="P:respiratory electron transport chain"/>
    <property type="evidence" value="ECO:0007669"/>
    <property type="project" value="InterPro"/>
</dbReference>
<evidence type="ECO:0000256" key="5">
    <source>
        <dbReference type="ARBA" id="ARBA00022630"/>
    </source>
</evidence>
<feature type="transmembrane region" description="Helical" evidence="16">
    <location>
        <begin position="467"/>
        <end position="487"/>
    </location>
</feature>
<keyword evidence="9 16" id="KW-1133">Transmembrane helix</keyword>
<comment type="catalytic activity">
    <reaction evidence="16">
        <text>a ubiquinone + n Na(+)(in) + NADH + H(+) = a ubiquinol + n Na(+)(out) + NAD(+)</text>
        <dbReference type="Rhea" id="RHEA:47748"/>
        <dbReference type="Rhea" id="RHEA-COMP:9565"/>
        <dbReference type="Rhea" id="RHEA-COMP:9566"/>
        <dbReference type="ChEBI" id="CHEBI:15378"/>
        <dbReference type="ChEBI" id="CHEBI:16389"/>
        <dbReference type="ChEBI" id="CHEBI:17976"/>
        <dbReference type="ChEBI" id="CHEBI:29101"/>
        <dbReference type="ChEBI" id="CHEBI:57540"/>
        <dbReference type="ChEBI" id="CHEBI:57945"/>
        <dbReference type="EC" id="7.2.1.1"/>
    </reaction>
</comment>
<evidence type="ECO:0000256" key="8">
    <source>
        <dbReference type="ARBA" id="ARBA00022967"/>
    </source>
</evidence>
<feature type="transmembrane region" description="Helical" evidence="16">
    <location>
        <begin position="131"/>
        <end position="153"/>
    </location>
</feature>
<evidence type="ECO:0000256" key="2">
    <source>
        <dbReference type="ARBA" id="ARBA00022475"/>
    </source>
</evidence>
<keyword evidence="10 16" id="KW-0520">NAD</keyword>
<keyword evidence="13 16" id="KW-0830">Ubiquinone</keyword>
<comment type="similarity">
    <text evidence="16">Belongs to the NqrB/RnfD family.</text>
</comment>
<keyword evidence="3" id="KW-0997">Cell inner membrane</keyword>
<keyword evidence="11 16" id="KW-0915">Sodium</keyword>
<dbReference type="EMBL" id="NVUU01000015">
    <property type="protein sequence ID" value="PCI95551.1"/>
    <property type="molecule type" value="Genomic_DNA"/>
</dbReference>
<dbReference type="GO" id="GO:0016655">
    <property type="term" value="F:oxidoreductase activity, acting on NAD(P)H, quinone or similar compound as acceptor"/>
    <property type="evidence" value="ECO:0007669"/>
    <property type="project" value="UniProtKB-UniRule"/>
</dbReference>
<evidence type="ECO:0000313" key="17">
    <source>
        <dbReference type="EMBL" id="PCI95551.1"/>
    </source>
</evidence>
<dbReference type="InterPro" id="IPR010966">
    <property type="entry name" value="NqrB"/>
</dbReference>
<accession>A0A2A4YLI5</accession>
<dbReference type="GO" id="GO:0006814">
    <property type="term" value="P:sodium ion transport"/>
    <property type="evidence" value="ECO:0007669"/>
    <property type="project" value="UniProtKB-UniRule"/>
</dbReference>
<dbReference type="Pfam" id="PF03116">
    <property type="entry name" value="NQR2_RnfD_RnfE"/>
    <property type="match status" value="1"/>
</dbReference>
<dbReference type="PANTHER" id="PTHR30578:SF1">
    <property type="entry name" value="NA(+)-TRANSLOCATING NADH-QUINONE REDUCTASE SUBUNIT B"/>
    <property type="match status" value="1"/>
</dbReference>
<keyword evidence="8 16" id="KW-1278">Translocase</keyword>
<dbReference type="AlphaFoldDB" id="A0A2A4YLI5"/>
<keyword evidence="5 16" id="KW-0285">Flavoprotein</keyword>
<keyword evidence="12 16" id="KW-0406">Ion transport</keyword>
<evidence type="ECO:0000256" key="3">
    <source>
        <dbReference type="ARBA" id="ARBA00022519"/>
    </source>
</evidence>
<comment type="subcellular location">
    <subcellularLocation>
        <location evidence="16">Cell membrane</location>
        <topology evidence="16">Multi-pass membrane protein</topology>
    </subcellularLocation>
</comment>
<dbReference type="NCBIfam" id="TIGR01937">
    <property type="entry name" value="nqrB"/>
    <property type="match status" value="1"/>
</dbReference>
<evidence type="ECO:0000256" key="1">
    <source>
        <dbReference type="ARBA" id="ARBA00022448"/>
    </source>
</evidence>
<evidence type="ECO:0000256" key="6">
    <source>
        <dbReference type="ARBA" id="ARBA00022643"/>
    </source>
</evidence>
<evidence type="ECO:0000256" key="15">
    <source>
        <dbReference type="ARBA" id="ARBA00023201"/>
    </source>
</evidence>
<feature type="transmembrane region" description="Helical" evidence="16">
    <location>
        <begin position="363"/>
        <end position="393"/>
    </location>
</feature>
<comment type="subunit">
    <text evidence="16">Composed of six subunits; NqrA, NqrB, NqrC, NqrD, NqrE and NqrF.</text>
</comment>
<evidence type="ECO:0000256" key="16">
    <source>
        <dbReference type="HAMAP-Rule" id="MF_00426"/>
    </source>
</evidence>
<keyword evidence="1 16" id="KW-0813">Transport</keyword>
<comment type="function">
    <text evidence="16">NQR complex catalyzes the reduction of ubiquinone-1 to ubiquinol by two successive reactions, coupled with the transport of Na(+) ions from the cytoplasm to the periplasm. NqrA to NqrE are probably involved in the second step, the conversion of ubisemiquinone to ubiquinol.</text>
</comment>
<evidence type="ECO:0000256" key="4">
    <source>
        <dbReference type="ARBA" id="ARBA00022553"/>
    </source>
</evidence>
<evidence type="ECO:0000256" key="12">
    <source>
        <dbReference type="ARBA" id="ARBA00023065"/>
    </source>
</evidence>
<evidence type="ECO:0000256" key="10">
    <source>
        <dbReference type="ARBA" id="ARBA00023027"/>
    </source>
</evidence>
<evidence type="ECO:0000256" key="14">
    <source>
        <dbReference type="ARBA" id="ARBA00023136"/>
    </source>
</evidence>
<dbReference type="GO" id="GO:0005886">
    <property type="term" value="C:plasma membrane"/>
    <property type="evidence" value="ECO:0007669"/>
    <property type="project" value="UniProtKB-SubCell"/>
</dbReference>
<keyword evidence="15 16" id="KW-0739">Sodium transport</keyword>
<keyword evidence="6 16" id="KW-0288">FMN</keyword>
<evidence type="ECO:0000256" key="7">
    <source>
        <dbReference type="ARBA" id="ARBA00022692"/>
    </source>
</evidence>
<feature type="transmembrane region" description="Helical" evidence="16">
    <location>
        <begin position="443"/>
        <end position="461"/>
    </location>
</feature>
<dbReference type="HAMAP" id="MF_00426">
    <property type="entry name" value="NqrB"/>
    <property type="match status" value="1"/>
</dbReference>
<feature type="transmembrane region" description="Helical" evidence="16">
    <location>
        <begin position="103"/>
        <end position="124"/>
    </location>
</feature>
<keyword evidence="4" id="KW-0597">Phosphoprotein</keyword>
<proteinExistence type="inferred from homology"/>
<sequence>MEKGKKTSLKEKLQPLFTALDTFSREAPISTTTGPHIRDSVDLKRWMMLVVFALVPCIIMAIWNTGVQTYVFGSSDYTLVQKYMQASHSLKGYFSFVFSNGHYLSILKLGCMAFIPVMIISYLIGGLWEGLFAVIRGHEISEGFLVTGILYALVLPPSIPYWMVAVGVSAGVVIGKELFGGTGMNILNPALTARCFLFFTFPTKMTGNVWVGTNSTKISQSLTTINADVAGNTLVDGYTQSSALNLFNISSDIKRIHIDAIATYFHKTASTYKVILAQFQKWIVKFTDKPVLGELSITDLQEFVTTPLKEGGLGLSPENFTSAFEFTKLKYSQGIFTDWNFFFGNMIGSMGETSKLGILLGGILLLVVGIVAWRTMAAMILGAIGCALLFQYGSEILGVNHGAWNPAKYNFPAYKHLLLGGFAFALVFMATEPVTAPKQNSAKWLYGIMIGVVIIVIRVINPAFPEGVMLAILFANVFSPLLDSYAIKHYRKVRCDRAKKTLQ</sequence>
<organism evidence="17 18">
    <name type="scientific">Aerophobetes bacterium</name>
    <dbReference type="NCBI Taxonomy" id="2030807"/>
    <lineage>
        <taxon>Bacteria</taxon>
        <taxon>Candidatus Aerophobota</taxon>
    </lineage>
</organism>
<reference evidence="18" key="1">
    <citation type="submission" date="2017-08" db="EMBL/GenBank/DDBJ databases">
        <title>A dynamic microbial community with high functional redundancy inhabits the cold, oxic subseafloor aquifer.</title>
        <authorList>
            <person name="Tully B.J."/>
            <person name="Wheat C.G."/>
            <person name="Glazer B.T."/>
            <person name="Huber J.A."/>
        </authorList>
    </citation>
    <scope>NUCLEOTIDE SEQUENCE [LARGE SCALE GENOMIC DNA]</scope>
</reference>
<evidence type="ECO:0000256" key="9">
    <source>
        <dbReference type="ARBA" id="ARBA00022989"/>
    </source>
</evidence>
<protein>
    <recommendedName>
        <fullName evidence="16">Na(+)-translocating NADH-quinone reductase subunit B</fullName>
        <shortName evidence="16">Na(+)-NQR subunit B</shortName>
        <shortName evidence="16">Na(+)-translocating NQR subunit B</shortName>
        <ecNumber evidence="16">7.2.1.1</ecNumber>
    </recommendedName>
    <alternativeName>
        <fullName evidence="16">NQR complex subunit B</fullName>
    </alternativeName>
    <alternativeName>
        <fullName evidence="16">NQR-1 subunit B</fullName>
    </alternativeName>
</protein>
<feature type="transmembrane region" description="Helical" evidence="16">
    <location>
        <begin position="413"/>
        <end position="431"/>
    </location>
</feature>
<dbReference type="PANTHER" id="PTHR30578">
    <property type="entry name" value="ELECTRON TRANSPORT COMPLEX PROTEIN RNFD"/>
    <property type="match status" value="1"/>
</dbReference>
<keyword evidence="14 16" id="KW-0472">Membrane</keyword>
<evidence type="ECO:0000313" key="18">
    <source>
        <dbReference type="Proteomes" id="UP000217838"/>
    </source>
</evidence>
<keyword evidence="7 16" id="KW-0812">Transmembrane</keyword>
<keyword evidence="2 16" id="KW-1003">Cell membrane</keyword>
<dbReference type="GO" id="GO:0055085">
    <property type="term" value="P:transmembrane transport"/>
    <property type="evidence" value="ECO:0007669"/>
    <property type="project" value="InterPro"/>
</dbReference>
<dbReference type="EC" id="7.2.1.1" evidence="16"/>
<dbReference type="InterPro" id="IPR004338">
    <property type="entry name" value="NqrB/RnfD"/>
</dbReference>
<comment type="caution">
    <text evidence="17">The sequence shown here is derived from an EMBL/GenBank/DDBJ whole genome shotgun (WGS) entry which is preliminary data.</text>
</comment>
<dbReference type="Proteomes" id="UP000217838">
    <property type="component" value="Unassembled WGS sequence"/>
</dbReference>
<dbReference type="GO" id="GO:0010181">
    <property type="term" value="F:FMN binding"/>
    <property type="evidence" value="ECO:0007669"/>
    <property type="project" value="InterPro"/>
</dbReference>
<feature type="transmembrane region" description="Helical" evidence="16">
    <location>
        <begin position="46"/>
        <end position="63"/>
    </location>
</feature>
<evidence type="ECO:0000256" key="11">
    <source>
        <dbReference type="ARBA" id="ARBA00023053"/>
    </source>
</evidence>
<name>A0A2A4YLI5_UNCAE</name>